<dbReference type="PANTHER" id="PTHR41368">
    <property type="entry name" value="PROTEIN YGHO"/>
    <property type="match status" value="1"/>
</dbReference>
<dbReference type="EMBL" id="JAHESC010000016">
    <property type="protein sequence ID" value="MBT1687429.1"/>
    <property type="molecule type" value="Genomic_DNA"/>
</dbReference>
<gene>
    <name evidence="1" type="ORF">KK078_12740</name>
</gene>
<name>A0AAP2D8S4_9BACT</name>
<organism evidence="1 2">
    <name type="scientific">Dawidia soli</name>
    <dbReference type="NCBI Taxonomy" id="2782352"/>
    <lineage>
        <taxon>Bacteria</taxon>
        <taxon>Pseudomonadati</taxon>
        <taxon>Bacteroidota</taxon>
        <taxon>Cytophagia</taxon>
        <taxon>Cytophagales</taxon>
        <taxon>Chryseotaleaceae</taxon>
        <taxon>Dawidia</taxon>
    </lineage>
</organism>
<accession>A0AAP2D8S4</accession>
<dbReference type="SUPFAM" id="SSF55729">
    <property type="entry name" value="Acyl-CoA N-acyltransferases (Nat)"/>
    <property type="match status" value="1"/>
</dbReference>
<protein>
    <recommendedName>
        <fullName evidence="3">N-acetyltransferase domain-containing protein</fullName>
    </recommendedName>
</protein>
<dbReference type="Proteomes" id="UP001319180">
    <property type="component" value="Unassembled WGS sequence"/>
</dbReference>
<evidence type="ECO:0008006" key="3">
    <source>
        <dbReference type="Google" id="ProtNLM"/>
    </source>
</evidence>
<keyword evidence="2" id="KW-1185">Reference proteome</keyword>
<dbReference type="RefSeq" id="WP_254090657.1">
    <property type="nucleotide sequence ID" value="NZ_JAHESC010000016.1"/>
</dbReference>
<sequence>MKIVEVTTAAHAREFIEFAVRLYKDHPVWIRPLDADIDNVFDPEKNKAFRHGTCVRWLLQGDAGQTIGRVAAFVNDKIVHKGNDQPTGGMGFFECIEDRAAAFVLLDQCKTWLQSKGMEAMDGPVNFGSRDRWWGLLIEGFDREPNYQCNYNFPYYKDFFEAYGFQVYFYQLTYARGVQGPLSPRLDEKAALCRRDPNYDFRYLQKQELDKLPEYLLTVYNKAWANRSENPELTMAQAKLLVQQMKPILDPKLLYFGFYKGEPISFFLSLPEINQIFKYVNGKMNWLGKLKFVWHTLLKTNKKAFGILFGVVPEHQGKGADGAMITYARDVLQPDGRYTQYEMNWIGDFNPKMILVVEQVGGEVSKRHATYRKLFDETKPFRRAPILK</sequence>
<evidence type="ECO:0000313" key="1">
    <source>
        <dbReference type="EMBL" id="MBT1687429.1"/>
    </source>
</evidence>
<dbReference type="PANTHER" id="PTHR41368:SF1">
    <property type="entry name" value="PROTEIN YGHO"/>
    <property type="match status" value="1"/>
</dbReference>
<evidence type="ECO:0000313" key="2">
    <source>
        <dbReference type="Proteomes" id="UP001319180"/>
    </source>
</evidence>
<reference evidence="1 2" key="1">
    <citation type="submission" date="2021-05" db="EMBL/GenBank/DDBJ databases">
        <title>A Polyphasic approach of four new species of the genus Ohtaekwangia: Ohtaekwangia histidinii sp. nov., Ohtaekwangia cretensis sp. nov., Ohtaekwangia indiensis sp. nov., Ohtaekwangia reichenbachii sp. nov. from diverse environment.</title>
        <authorList>
            <person name="Octaviana S."/>
        </authorList>
    </citation>
    <scope>NUCLEOTIDE SEQUENCE [LARGE SCALE GENOMIC DNA]</scope>
    <source>
        <strain evidence="1 2">PWU37</strain>
    </source>
</reference>
<dbReference type="InterPro" id="IPR039968">
    <property type="entry name" value="BcerS-like"/>
</dbReference>
<dbReference type="InterPro" id="IPR016181">
    <property type="entry name" value="Acyl_CoA_acyltransferase"/>
</dbReference>
<comment type="caution">
    <text evidence="1">The sequence shown here is derived from an EMBL/GenBank/DDBJ whole genome shotgun (WGS) entry which is preliminary data.</text>
</comment>
<proteinExistence type="predicted"/>
<dbReference type="AlphaFoldDB" id="A0AAP2D8S4"/>
<dbReference type="Gene3D" id="3.40.630.30">
    <property type="match status" value="1"/>
</dbReference>